<organism evidence="7 8">
    <name type="scientific">Serratia phage BF</name>
    <dbReference type="NCBI Taxonomy" id="1962671"/>
    <lineage>
        <taxon>Viruses</taxon>
        <taxon>Duplodnaviria</taxon>
        <taxon>Heunggongvirae</taxon>
        <taxon>Uroviricota</taxon>
        <taxon>Caudoviricetes</taxon>
        <taxon>Eneladusvirus</taxon>
        <taxon>Eneladusvirus BF</taxon>
    </lineage>
</organism>
<feature type="domain" description="T4 RNA ligase 1-like N-terminal" evidence="5">
    <location>
        <begin position="57"/>
        <end position="265"/>
    </location>
</feature>
<evidence type="ECO:0000256" key="1">
    <source>
        <dbReference type="PIRSR" id="PIRSR612648-1"/>
    </source>
</evidence>
<keyword evidence="7" id="KW-0436">Ligase</keyword>
<feature type="domain" description="T4 RNA ligase 1 C-terminal" evidence="6">
    <location>
        <begin position="272"/>
        <end position="373"/>
    </location>
</feature>
<evidence type="ECO:0000259" key="6">
    <source>
        <dbReference type="Pfam" id="PF20819"/>
    </source>
</evidence>
<keyword evidence="2" id="KW-0547">Nucleotide-binding</keyword>
<dbReference type="GO" id="GO:0005524">
    <property type="term" value="F:ATP binding"/>
    <property type="evidence" value="ECO:0007669"/>
    <property type="project" value="UniProtKB-KW"/>
</dbReference>
<keyword evidence="8" id="KW-1185">Reference proteome</keyword>
<evidence type="ECO:0000256" key="4">
    <source>
        <dbReference type="PIRSR" id="PIRSR612648-4"/>
    </source>
</evidence>
<dbReference type="Pfam" id="PF09511">
    <property type="entry name" value="RNA_lig_T4_1"/>
    <property type="match status" value="1"/>
</dbReference>
<dbReference type="Proteomes" id="UP000221837">
    <property type="component" value="Genome"/>
</dbReference>
<dbReference type="Pfam" id="PF20819">
    <property type="entry name" value="T4_Rnl1_C"/>
    <property type="match status" value="1"/>
</dbReference>
<sequence length="386" mass="44513">MTNKTSTEIMFDDLMTLTAKNDAFMWKDFTSVGGGTFRIFSYRLASYSDFLERNALECRGSMFLINEDCTYNRVASRTPQKFFNAYENPFTMYDKSILSNEIAIVMDKLDGSIISTFMDVDYIVRTKSHASLNSDHALNSTALLHKDKEFYEEVYQAEICGYTVNMEYTSPEFRIVLPYQEDGLTVLNLRHRHDGTLLIGKELEATFPLLYASSVFAKYGEIDSTFPMRETLYESIEAVRSMTDIEGYVLILKDGRMCKIKTDWYSALHFTKDSINVDSRLYEAVINGGSDDLKQMFGTDLYSMKKIEKMEQLVFSCYNKLVHDVETFVEANKHMERKDYALKVQAELPNELGKPGLAFSLYNSKPVDYKGTMLKYMKEVLKDFEV</sequence>
<protein>
    <submittedName>
        <fullName evidence="7">RNA ligase 1 and tail fiber attachment catalyst</fullName>
    </submittedName>
</protein>
<feature type="binding site" evidence="2">
    <location>
        <position position="81"/>
    </location>
    <ligand>
        <name>ATP</name>
        <dbReference type="ChEBI" id="CHEBI:30616"/>
    </ligand>
</feature>
<evidence type="ECO:0000259" key="5">
    <source>
        <dbReference type="Pfam" id="PF09511"/>
    </source>
</evidence>
<keyword evidence="2" id="KW-0067">ATP-binding</keyword>
<name>A0A1S6UA92_9CAUD</name>
<keyword evidence="3" id="KW-0460">Magnesium</keyword>
<dbReference type="InterPro" id="IPR012648">
    <property type="entry name" value="Rnl1"/>
</dbReference>
<dbReference type="OrthoDB" id="8076at10239"/>
<dbReference type="Gene3D" id="1.10.3550.20">
    <property type="match status" value="1"/>
</dbReference>
<keyword evidence="3" id="KW-0479">Metal-binding</keyword>
<dbReference type="EMBL" id="KY630187">
    <property type="protein sequence ID" value="AQW88597.1"/>
    <property type="molecule type" value="Genomic_DNA"/>
</dbReference>
<evidence type="ECO:0000313" key="7">
    <source>
        <dbReference type="EMBL" id="AQW88597.1"/>
    </source>
</evidence>
<evidence type="ECO:0000256" key="3">
    <source>
        <dbReference type="PIRSR" id="PIRSR612648-3"/>
    </source>
</evidence>
<reference evidence="7" key="1">
    <citation type="submission" date="2017-02" db="EMBL/GenBank/DDBJ databases">
        <title>Genome sequence of Serratia marcescens phage BF.</title>
        <authorList>
            <person name="Casey E."/>
            <person name="Fitzgerald B."/>
            <person name="Mahony J."/>
            <person name="Lugli G."/>
            <person name="Ventura M."/>
            <person name="van Sinderen D."/>
        </authorList>
    </citation>
    <scope>NUCLEOTIDE SEQUENCE [LARGE SCALE GENOMIC DNA]</scope>
</reference>
<gene>
    <name evidence="7" type="ORF">BF_0072</name>
</gene>
<comment type="cofactor">
    <cofactor evidence="3">
        <name>Mg(2+)</name>
        <dbReference type="ChEBI" id="CHEBI:18420"/>
    </cofactor>
    <text evidence="3">Binds 2 magnesium ions that perform the catalytic activity via a two-metal mechanism.</text>
</comment>
<dbReference type="InterPro" id="IPR019039">
    <property type="entry name" value="T4-Rnl1-like_N"/>
</dbReference>
<feature type="site" description="Essential for RNA ligase activity" evidence="4">
    <location>
        <position position="265"/>
    </location>
</feature>
<dbReference type="GO" id="GO:0046872">
    <property type="term" value="F:metal ion binding"/>
    <property type="evidence" value="ECO:0007669"/>
    <property type="project" value="UniProtKB-KW"/>
</dbReference>
<feature type="binding site" evidence="2">
    <location>
        <position position="167"/>
    </location>
    <ligand>
        <name>ATP</name>
        <dbReference type="ChEBI" id="CHEBI:30616"/>
    </ligand>
</feature>
<evidence type="ECO:0000313" key="8">
    <source>
        <dbReference type="Proteomes" id="UP000221837"/>
    </source>
</evidence>
<feature type="binding site" evidence="2">
    <location>
        <position position="261"/>
    </location>
    <ligand>
        <name>ATP</name>
        <dbReference type="ChEBI" id="CHEBI:30616"/>
    </ligand>
</feature>
<dbReference type="InterPro" id="IPR049042">
    <property type="entry name" value="T4_Rnl1_C"/>
</dbReference>
<feature type="active site" description="N6-AMP-lysine intermediate" evidence="1">
    <location>
        <position position="108"/>
    </location>
</feature>
<dbReference type="GO" id="GO:0003972">
    <property type="term" value="F:RNA ligase (ATP) activity"/>
    <property type="evidence" value="ECO:0007669"/>
    <property type="project" value="InterPro"/>
</dbReference>
<proteinExistence type="predicted"/>
<feature type="binding site" evidence="2">
    <location>
        <position position="42"/>
    </location>
    <ligand>
        <name>ATP</name>
        <dbReference type="ChEBI" id="CHEBI:30616"/>
    </ligand>
</feature>
<feature type="binding site" evidence="3">
    <location>
        <position position="291"/>
    </location>
    <ligand>
        <name>Mg(2+)</name>
        <dbReference type="ChEBI" id="CHEBI:18420"/>
        <note>catalytic</note>
    </ligand>
</feature>
<accession>A0A1S6UA92</accession>
<feature type="binding site" evidence="2">
    <location>
        <position position="259"/>
    </location>
    <ligand>
        <name>ATP</name>
        <dbReference type="ChEBI" id="CHEBI:30616"/>
    </ligand>
</feature>
<dbReference type="NCBIfam" id="TIGR02308">
    <property type="entry name" value="RNA_lig_T4_1"/>
    <property type="match status" value="1"/>
</dbReference>
<feature type="site" description="Essential for RNA ligase activity" evidence="4">
    <location>
        <position position="167"/>
    </location>
</feature>
<feature type="binding site" evidence="2">
    <location>
        <position position="59"/>
    </location>
    <ligand>
        <name>ATP</name>
        <dbReference type="ChEBI" id="CHEBI:30616"/>
    </ligand>
</feature>
<evidence type="ECO:0000256" key="2">
    <source>
        <dbReference type="PIRSR" id="PIRSR612648-2"/>
    </source>
</evidence>